<dbReference type="InterPro" id="IPR024078">
    <property type="entry name" value="LmbE-like_dom_sf"/>
</dbReference>
<reference evidence="1" key="1">
    <citation type="submission" date="2019-08" db="EMBL/GenBank/DDBJ databases">
        <title>The complete genome of Acinetobacter defluvii strain WCHAD010030.</title>
        <authorList>
            <person name="Hu Y."/>
            <person name="Qin J."/>
            <person name="Feng Y."/>
            <person name="Zong Z."/>
        </authorList>
    </citation>
    <scope>NUCLEOTIDE SEQUENCE</scope>
    <source>
        <strain evidence="1">WCHA30</strain>
    </source>
</reference>
<evidence type="ECO:0000313" key="2">
    <source>
        <dbReference type="Proteomes" id="UP000245977"/>
    </source>
</evidence>
<proteinExistence type="predicted"/>
<dbReference type="OrthoDB" id="6064917at2"/>
<gene>
    <name evidence="1" type="ORF">DJ533_08285</name>
</gene>
<protein>
    <recommendedName>
        <fullName evidence="3">PIG-L family deacetylase</fullName>
    </recommendedName>
</protein>
<evidence type="ECO:0000313" key="1">
    <source>
        <dbReference type="EMBL" id="AWL28562.1"/>
    </source>
</evidence>
<evidence type="ECO:0008006" key="3">
    <source>
        <dbReference type="Google" id="ProtNLM"/>
    </source>
</evidence>
<organism evidence="1 2">
    <name type="scientific">Acinetobacter defluvii</name>
    <dbReference type="NCBI Taxonomy" id="1871111"/>
    <lineage>
        <taxon>Bacteria</taxon>
        <taxon>Pseudomonadati</taxon>
        <taxon>Pseudomonadota</taxon>
        <taxon>Gammaproteobacteria</taxon>
        <taxon>Moraxellales</taxon>
        <taxon>Moraxellaceae</taxon>
        <taxon>Acinetobacter</taxon>
    </lineage>
</organism>
<dbReference type="AlphaFoldDB" id="A0A2S2FE21"/>
<dbReference type="RefSeq" id="WP_065991971.1">
    <property type="nucleotide sequence ID" value="NZ_CP029397.2"/>
</dbReference>
<dbReference type="InterPro" id="IPR003737">
    <property type="entry name" value="GlcNAc_PI_deacetylase-related"/>
</dbReference>
<dbReference type="Pfam" id="PF02585">
    <property type="entry name" value="PIG-L"/>
    <property type="match status" value="1"/>
</dbReference>
<dbReference type="PROSITE" id="PS51257">
    <property type="entry name" value="PROKAR_LIPOPROTEIN"/>
    <property type="match status" value="1"/>
</dbReference>
<keyword evidence="2" id="KW-1185">Reference proteome</keyword>
<dbReference type="Proteomes" id="UP000245977">
    <property type="component" value="Chromosome"/>
</dbReference>
<dbReference type="EMBL" id="CP029397">
    <property type="protein sequence ID" value="AWL28562.1"/>
    <property type="molecule type" value="Genomic_DNA"/>
</dbReference>
<dbReference type="Gene3D" id="3.40.50.10320">
    <property type="entry name" value="LmbE-like"/>
    <property type="match status" value="1"/>
</dbReference>
<name>A0A2S2FE21_9GAMM</name>
<sequence>MIKHVLNNKSYRMLNFIRLSIIAGCLGLVACGNSSSSEHDNTPPMQPQVMPRINKTVQFFIAAHPDDIQLFMAKNAQFYVQHNSKNIFILTTAGDGGEALSFPNSSPMKKTFWEARFLAHEKSIHYWNNYKNNIVETQVKINQHTLQRKQFGDNVVFYNFLLPDGNINGNGFATTQFQSLEKLYQGKIKKINSVDGKSVYNKQELIDILSTIIQFEADNKEITFNIAEDNSYINPKDHSDHIMTSLLVQDVAQKLNNCMLTNKYTEYVNRAKPVNMSAFGYQQHQQLWNVLTSVLVEYGYVNPHVRDPHLVWLGKQYISSNSVVNCKNVEEKLSKNLP</sequence>
<dbReference type="KEGG" id="adv:DJ533_08285"/>
<accession>A0A2S2FE21</accession>